<sequence>MTHDNPLHVDLLTQCWCCQALQPFKFTSATDQVVCSFCVRHLGADRAEKRDKDHLRMWVETLVDERESNRRAVEKLTATLAERDAALAALTARVDELTNVVAGEFDRVSTGPVRSLLENEVVKRADKRAALEQRRNDRLMAAIWRVDRLHREGERDPLTCVCGTSLARCAEWQAVEPVRQALRDWEAKNVQLLQAGQRHALPDDHPDVVQAALSRK</sequence>
<evidence type="ECO:0000313" key="2">
    <source>
        <dbReference type="Proteomes" id="UP000297866"/>
    </source>
</evidence>
<dbReference type="RefSeq" id="WP_134491641.1">
    <property type="nucleotide sequence ID" value="NZ_SOEZ01000061.1"/>
</dbReference>
<evidence type="ECO:0000313" key="1">
    <source>
        <dbReference type="EMBL" id="TFB48728.1"/>
    </source>
</evidence>
<dbReference type="OrthoDB" id="4981521at2"/>
<organism evidence="1 2">
    <name type="scientific">Cryobacterium tagatosivorans</name>
    <dbReference type="NCBI Taxonomy" id="1259199"/>
    <lineage>
        <taxon>Bacteria</taxon>
        <taxon>Bacillati</taxon>
        <taxon>Actinomycetota</taxon>
        <taxon>Actinomycetes</taxon>
        <taxon>Micrococcales</taxon>
        <taxon>Microbacteriaceae</taxon>
        <taxon>Cryobacterium</taxon>
    </lineage>
</organism>
<accession>A0A4R8UD63</accession>
<proteinExistence type="predicted"/>
<reference evidence="1 2" key="1">
    <citation type="submission" date="2019-03" db="EMBL/GenBank/DDBJ databases">
        <title>Genomics of glacier-inhabiting Cryobacterium strains.</title>
        <authorList>
            <person name="Liu Q."/>
            <person name="Xin Y.-H."/>
        </authorList>
    </citation>
    <scope>NUCLEOTIDE SEQUENCE [LARGE SCALE GENOMIC DNA]</scope>
    <source>
        <strain evidence="1 2">Sr47</strain>
    </source>
</reference>
<comment type="caution">
    <text evidence="1">The sequence shown here is derived from an EMBL/GenBank/DDBJ whole genome shotgun (WGS) entry which is preliminary data.</text>
</comment>
<protein>
    <submittedName>
        <fullName evidence="1">Uncharacterized protein</fullName>
    </submittedName>
</protein>
<dbReference type="EMBL" id="SOEZ01000061">
    <property type="protein sequence ID" value="TFB48728.1"/>
    <property type="molecule type" value="Genomic_DNA"/>
</dbReference>
<keyword evidence="2" id="KW-1185">Reference proteome</keyword>
<dbReference type="Proteomes" id="UP000297866">
    <property type="component" value="Unassembled WGS sequence"/>
</dbReference>
<gene>
    <name evidence="1" type="ORF">E3O23_13005</name>
</gene>
<name>A0A4R8UD63_9MICO</name>
<dbReference type="AlphaFoldDB" id="A0A4R8UD63"/>